<dbReference type="Proteomes" id="UP000805193">
    <property type="component" value="Unassembled WGS sequence"/>
</dbReference>
<accession>A0AC60PN82</accession>
<evidence type="ECO:0000313" key="2">
    <source>
        <dbReference type="Proteomes" id="UP000805193"/>
    </source>
</evidence>
<organism evidence="1 2">
    <name type="scientific">Ixodes persulcatus</name>
    <name type="common">Taiga tick</name>
    <dbReference type="NCBI Taxonomy" id="34615"/>
    <lineage>
        <taxon>Eukaryota</taxon>
        <taxon>Metazoa</taxon>
        <taxon>Ecdysozoa</taxon>
        <taxon>Arthropoda</taxon>
        <taxon>Chelicerata</taxon>
        <taxon>Arachnida</taxon>
        <taxon>Acari</taxon>
        <taxon>Parasitiformes</taxon>
        <taxon>Ixodida</taxon>
        <taxon>Ixodoidea</taxon>
        <taxon>Ixodidae</taxon>
        <taxon>Ixodinae</taxon>
        <taxon>Ixodes</taxon>
    </lineage>
</organism>
<name>A0AC60PN82_IXOPE</name>
<protein>
    <submittedName>
        <fullName evidence="1">Uncharacterized protein</fullName>
    </submittedName>
</protein>
<dbReference type="EMBL" id="JABSTQ010010314">
    <property type="protein sequence ID" value="KAG0421836.1"/>
    <property type="molecule type" value="Genomic_DNA"/>
</dbReference>
<sequence length="247" mass="27516">MRVGLLVVVLAHSGIGILVPYLIAARATSDNHAYVLALLFWTIGDDIVLTVSSRFGLQEPLDVYTRHGDRLRQRFSAQKCVVLRWGSLGGRTEREPVTLQRKDIPFAHSYRYLGIQLSTGPHYIWRTMRTGALSASRHMRVFGEAVKQGGKVGPRSSQDDPERGGSGKRRATASRASFEAREGVAKLSVEVRTWILGEKRWAHQTQKCLLYTGAATRWTRRVRVLSTKYGVATVGDRQAGGDEHGME</sequence>
<reference evidence="1 2" key="1">
    <citation type="journal article" date="2020" name="Cell">
        <title>Large-Scale Comparative Analyses of Tick Genomes Elucidate Their Genetic Diversity and Vector Capacities.</title>
        <authorList>
            <consortium name="Tick Genome and Microbiome Consortium (TIGMIC)"/>
            <person name="Jia N."/>
            <person name="Wang J."/>
            <person name="Shi W."/>
            <person name="Du L."/>
            <person name="Sun Y."/>
            <person name="Zhan W."/>
            <person name="Jiang J.F."/>
            <person name="Wang Q."/>
            <person name="Zhang B."/>
            <person name="Ji P."/>
            <person name="Bell-Sakyi L."/>
            <person name="Cui X.M."/>
            <person name="Yuan T.T."/>
            <person name="Jiang B.G."/>
            <person name="Yang W.F."/>
            <person name="Lam T.T."/>
            <person name="Chang Q.C."/>
            <person name="Ding S.J."/>
            <person name="Wang X.J."/>
            <person name="Zhu J.G."/>
            <person name="Ruan X.D."/>
            <person name="Zhao L."/>
            <person name="Wei J.T."/>
            <person name="Ye R.Z."/>
            <person name="Que T.C."/>
            <person name="Du C.H."/>
            <person name="Zhou Y.H."/>
            <person name="Cheng J.X."/>
            <person name="Dai P.F."/>
            <person name="Guo W.B."/>
            <person name="Han X.H."/>
            <person name="Huang E.J."/>
            <person name="Li L.F."/>
            <person name="Wei W."/>
            <person name="Gao Y.C."/>
            <person name="Liu J.Z."/>
            <person name="Shao H.Z."/>
            <person name="Wang X."/>
            <person name="Wang C.C."/>
            <person name="Yang T.C."/>
            <person name="Huo Q.B."/>
            <person name="Li W."/>
            <person name="Chen H.Y."/>
            <person name="Chen S.E."/>
            <person name="Zhou L.G."/>
            <person name="Ni X.B."/>
            <person name="Tian J.H."/>
            <person name="Sheng Y."/>
            <person name="Liu T."/>
            <person name="Pan Y.S."/>
            <person name="Xia L.Y."/>
            <person name="Li J."/>
            <person name="Zhao F."/>
            <person name="Cao W.C."/>
        </authorList>
    </citation>
    <scope>NUCLEOTIDE SEQUENCE [LARGE SCALE GENOMIC DNA]</scope>
    <source>
        <strain evidence="1">Iper-2018</strain>
    </source>
</reference>
<evidence type="ECO:0000313" key="1">
    <source>
        <dbReference type="EMBL" id="KAG0421836.1"/>
    </source>
</evidence>
<proteinExistence type="predicted"/>
<gene>
    <name evidence="1" type="ORF">HPB47_002292</name>
</gene>
<comment type="caution">
    <text evidence="1">The sequence shown here is derived from an EMBL/GenBank/DDBJ whole genome shotgun (WGS) entry which is preliminary data.</text>
</comment>
<keyword evidence="2" id="KW-1185">Reference proteome</keyword>